<feature type="compositionally biased region" description="Low complexity" evidence="1">
    <location>
        <begin position="435"/>
        <end position="465"/>
    </location>
</feature>
<keyword evidence="3" id="KW-1185">Reference proteome</keyword>
<feature type="compositionally biased region" description="Basic and acidic residues" evidence="1">
    <location>
        <begin position="534"/>
        <end position="543"/>
    </location>
</feature>
<proteinExistence type="predicted"/>
<feature type="compositionally biased region" description="Polar residues" evidence="1">
    <location>
        <begin position="234"/>
        <end position="251"/>
    </location>
</feature>
<feature type="compositionally biased region" description="Basic residues" evidence="1">
    <location>
        <begin position="544"/>
        <end position="559"/>
    </location>
</feature>
<dbReference type="AlphaFoldDB" id="A0A5C3QCZ0"/>
<protein>
    <submittedName>
        <fullName evidence="2">Uncharacterized protein</fullName>
    </submittedName>
</protein>
<reference evidence="2 3" key="1">
    <citation type="journal article" date="2019" name="Nat. Ecol. Evol.">
        <title>Megaphylogeny resolves global patterns of mushroom evolution.</title>
        <authorList>
            <person name="Varga T."/>
            <person name="Krizsan K."/>
            <person name="Foldi C."/>
            <person name="Dima B."/>
            <person name="Sanchez-Garcia M."/>
            <person name="Sanchez-Ramirez S."/>
            <person name="Szollosi G.J."/>
            <person name="Szarkandi J.G."/>
            <person name="Papp V."/>
            <person name="Albert L."/>
            <person name="Andreopoulos W."/>
            <person name="Angelini C."/>
            <person name="Antonin V."/>
            <person name="Barry K.W."/>
            <person name="Bougher N.L."/>
            <person name="Buchanan P."/>
            <person name="Buyck B."/>
            <person name="Bense V."/>
            <person name="Catcheside P."/>
            <person name="Chovatia M."/>
            <person name="Cooper J."/>
            <person name="Damon W."/>
            <person name="Desjardin D."/>
            <person name="Finy P."/>
            <person name="Geml J."/>
            <person name="Haridas S."/>
            <person name="Hughes K."/>
            <person name="Justo A."/>
            <person name="Karasinski D."/>
            <person name="Kautmanova I."/>
            <person name="Kiss B."/>
            <person name="Kocsube S."/>
            <person name="Kotiranta H."/>
            <person name="LaButti K.M."/>
            <person name="Lechner B.E."/>
            <person name="Liimatainen K."/>
            <person name="Lipzen A."/>
            <person name="Lukacs Z."/>
            <person name="Mihaltcheva S."/>
            <person name="Morgado L.N."/>
            <person name="Niskanen T."/>
            <person name="Noordeloos M.E."/>
            <person name="Ohm R.A."/>
            <person name="Ortiz-Santana B."/>
            <person name="Ovrebo C."/>
            <person name="Racz N."/>
            <person name="Riley R."/>
            <person name="Savchenko A."/>
            <person name="Shiryaev A."/>
            <person name="Soop K."/>
            <person name="Spirin V."/>
            <person name="Szebenyi C."/>
            <person name="Tomsovsky M."/>
            <person name="Tulloss R.E."/>
            <person name="Uehling J."/>
            <person name="Grigoriev I.V."/>
            <person name="Vagvolgyi C."/>
            <person name="Papp T."/>
            <person name="Martin F.M."/>
            <person name="Miettinen O."/>
            <person name="Hibbett D.S."/>
            <person name="Nagy L.G."/>
        </authorList>
    </citation>
    <scope>NUCLEOTIDE SEQUENCE [LARGE SCALE GENOMIC DNA]</scope>
    <source>
        <strain evidence="2 3">CBS 309.79</strain>
    </source>
</reference>
<feature type="compositionally biased region" description="Polar residues" evidence="1">
    <location>
        <begin position="487"/>
        <end position="504"/>
    </location>
</feature>
<name>A0A5C3QCZ0_9AGAR</name>
<dbReference type="STRING" id="1884261.A0A5C3QCZ0"/>
<feature type="compositionally biased region" description="Polar residues" evidence="1">
    <location>
        <begin position="408"/>
        <end position="428"/>
    </location>
</feature>
<feature type="compositionally biased region" description="Polar residues" evidence="1">
    <location>
        <begin position="300"/>
        <end position="313"/>
    </location>
</feature>
<feature type="region of interest" description="Disordered" evidence="1">
    <location>
        <begin position="1"/>
        <end position="21"/>
    </location>
</feature>
<evidence type="ECO:0000313" key="2">
    <source>
        <dbReference type="EMBL" id="TFK99902.1"/>
    </source>
</evidence>
<evidence type="ECO:0000256" key="1">
    <source>
        <dbReference type="SAM" id="MobiDB-lite"/>
    </source>
</evidence>
<feature type="compositionally biased region" description="Acidic residues" evidence="1">
    <location>
        <begin position="341"/>
        <end position="352"/>
    </location>
</feature>
<feature type="compositionally biased region" description="Low complexity" evidence="1">
    <location>
        <begin position="252"/>
        <end position="274"/>
    </location>
</feature>
<dbReference type="Proteomes" id="UP000305067">
    <property type="component" value="Unassembled WGS sequence"/>
</dbReference>
<dbReference type="EMBL" id="ML178831">
    <property type="protein sequence ID" value="TFK99902.1"/>
    <property type="molecule type" value="Genomic_DNA"/>
</dbReference>
<organism evidence="2 3">
    <name type="scientific">Pterulicium gracile</name>
    <dbReference type="NCBI Taxonomy" id="1884261"/>
    <lineage>
        <taxon>Eukaryota</taxon>
        <taxon>Fungi</taxon>
        <taxon>Dikarya</taxon>
        <taxon>Basidiomycota</taxon>
        <taxon>Agaricomycotina</taxon>
        <taxon>Agaricomycetes</taxon>
        <taxon>Agaricomycetidae</taxon>
        <taxon>Agaricales</taxon>
        <taxon>Pleurotineae</taxon>
        <taxon>Pterulaceae</taxon>
        <taxon>Pterulicium</taxon>
    </lineage>
</organism>
<sequence length="600" mass="66427">MSRAGRESFNRIFGTTTNDPDVAESRAMADRLLPHIEYKTSHGSGHRVTDNRQALPEVAAYLACQFLQTDHCDLKMAMSSSCLGPKEMRAMIRTVEAAIGDLKEWERVNSSSSSQLKLSKRDTTGRITASVFLRHCQPPVYAQEWLVDELEKMEDRFWEEVQEEETELSEGAVSVGVLLFLWGNVLKVLKRGVGITSVVNKYQVALSEVNHVMETLSSMHLDVDALKDEFADVNSESSTSQSKKYTPSQEATSRPTSPSKSQSSPSRSENTRSSARTDPLPADPSTPSRRQAAPTPGRPTPQTAGGPNTQTPRRSPRKQGFTMADLMAPPKTPSKRPSPFSEDDASSTDMEVDATVMDVDEPGSPSKKQKLSTTTARPSSPTKPKPSSPTKPKPTPAEPQTPTRPKTHSITTTTPARSSSPLKRSTSPLKPPALDTSHSVDTSHSTRSKTQTQTQAQSTPKKAQAPFHRSRTSTKEQVSMPDMNKLLLQTPTTSPTCASRAQTRQQEDELATPIQRCAATRSRSPKKPSGVDSEVVKDKNSVKDKKKAVKDRKSAPTRKRRRVYVDYYQWTAKDKRVEKMDEEGDRIMKEMAALYGELRW</sequence>
<gene>
    <name evidence="2" type="ORF">BDV98DRAFT_126890</name>
</gene>
<dbReference type="OrthoDB" id="3358956at2759"/>
<feature type="compositionally biased region" description="Pro residues" evidence="1">
    <location>
        <begin position="381"/>
        <end position="399"/>
    </location>
</feature>
<accession>A0A5C3QCZ0</accession>
<feature type="region of interest" description="Disordered" evidence="1">
    <location>
        <begin position="232"/>
        <end position="559"/>
    </location>
</feature>
<evidence type="ECO:0000313" key="3">
    <source>
        <dbReference type="Proteomes" id="UP000305067"/>
    </source>
</evidence>